<evidence type="ECO:0000259" key="2">
    <source>
        <dbReference type="PROSITE" id="PS50112"/>
    </source>
</evidence>
<dbReference type="PANTHER" id="PTHR44757:SF2">
    <property type="entry name" value="BIOFILM ARCHITECTURE MAINTENANCE PROTEIN MBAA"/>
    <property type="match status" value="1"/>
</dbReference>
<evidence type="ECO:0000313" key="5">
    <source>
        <dbReference type="EMBL" id="MFC7459835.1"/>
    </source>
</evidence>
<evidence type="ECO:0000313" key="6">
    <source>
        <dbReference type="Proteomes" id="UP001596457"/>
    </source>
</evidence>
<accession>A0ABW2S8L0</accession>
<dbReference type="PROSITE" id="PS50112">
    <property type="entry name" value="PAS"/>
    <property type="match status" value="1"/>
</dbReference>
<dbReference type="InterPro" id="IPR000014">
    <property type="entry name" value="PAS"/>
</dbReference>
<feature type="transmembrane region" description="Helical" evidence="1">
    <location>
        <begin position="268"/>
        <end position="286"/>
    </location>
</feature>
<feature type="domain" description="EAL" evidence="3">
    <location>
        <begin position="706"/>
        <end position="961"/>
    </location>
</feature>
<feature type="domain" description="GGDEF" evidence="4">
    <location>
        <begin position="563"/>
        <end position="695"/>
    </location>
</feature>
<keyword evidence="1" id="KW-1133">Transmembrane helix</keyword>
<dbReference type="InterPro" id="IPR052155">
    <property type="entry name" value="Biofilm_reg_signaling"/>
</dbReference>
<feature type="transmembrane region" description="Helical" evidence="1">
    <location>
        <begin position="229"/>
        <end position="248"/>
    </location>
</feature>
<comment type="caution">
    <text evidence="5">The sequence shown here is derived from an EMBL/GenBank/DDBJ whole genome shotgun (WGS) entry which is preliminary data.</text>
</comment>
<dbReference type="InterPro" id="IPR029787">
    <property type="entry name" value="Nucleotide_cyclase"/>
</dbReference>
<keyword evidence="1" id="KW-0812">Transmembrane</keyword>
<dbReference type="InterPro" id="IPR001633">
    <property type="entry name" value="EAL_dom"/>
</dbReference>
<dbReference type="Pfam" id="PF13188">
    <property type="entry name" value="PAS_8"/>
    <property type="match status" value="1"/>
</dbReference>
<proteinExistence type="predicted"/>
<feature type="transmembrane region" description="Helical" evidence="1">
    <location>
        <begin position="298"/>
        <end position="318"/>
    </location>
</feature>
<evidence type="ECO:0000256" key="1">
    <source>
        <dbReference type="SAM" id="Phobius"/>
    </source>
</evidence>
<dbReference type="InterPro" id="IPR035965">
    <property type="entry name" value="PAS-like_dom_sf"/>
</dbReference>
<dbReference type="SMART" id="SM00267">
    <property type="entry name" value="GGDEF"/>
    <property type="match status" value="1"/>
</dbReference>
<dbReference type="Pfam" id="PF00563">
    <property type="entry name" value="EAL"/>
    <property type="match status" value="1"/>
</dbReference>
<dbReference type="NCBIfam" id="TIGR00254">
    <property type="entry name" value="GGDEF"/>
    <property type="match status" value="1"/>
</dbReference>
<gene>
    <name evidence="5" type="ORF">ACFQU0_05260</name>
</gene>
<dbReference type="Pfam" id="PF07695">
    <property type="entry name" value="7TMR-DISM_7TM"/>
    <property type="match status" value="1"/>
</dbReference>
<dbReference type="PROSITE" id="PS50883">
    <property type="entry name" value="EAL"/>
    <property type="match status" value="1"/>
</dbReference>
<keyword evidence="6" id="KW-1185">Reference proteome</keyword>
<feature type="transmembrane region" description="Helical" evidence="1">
    <location>
        <begin position="27"/>
        <end position="47"/>
    </location>
</feature>
<organism evidence="5 6">
    <name type="scientific">Hydrogenophaga defluvii</name>
    <dbReference type="NCBI Taxonomy" id="249410"/>
    <lineage>
        <taxon>Bacteria</taxon>
        <taxon>Pseudomonadati</taxon>
        <taxon>Pseudomonadota</taxon>
        <taxon>Betaproteobacteria</taxon>
        <taxon>Burkholderiales</taxon>
        <taxon>Comamonadaceae</taxon>
        <taxon>Hydrogenophaga</taxon>
    </lineage>
</organism>
<dbReference type="CDD" id="cd01949">
    <property type="entry name" value="GGDEF"/>
    <property type="match status" value="1"/>
</dbReference>
<feature type="domain" description="PAS" evidence="2">
    <location>
        <begin position="415"/>
        <end position="451"/>
    </location>
</feature>
<keyword evidence="1" id="KW-0472">Membrane</keyword>
<dbReference type="SMART" id="SM00091">
    <property type="entry name" value="PAS"/>
    <property type="match status" value="1"/>
</dbReference>
<dbReference type="Gene3D" id="3.20.20.450">
    <property type="entry name" value="EAL domain"/>
    <property type="match status" value="1"/>
</dbReference>
<dbReference type="PANTHER" id="PTHR44757">
    <property type="entry name" value="DIGUANYLATE CYCLASE DGCP"/>
    <property type="match status" value="1"/>
</dbReference>
<protein>
    <submittedName>
        <fullName evidence="5">EAL domain-containing protein</fullName>
    </submittedName>
</protein>
<dbReference type="EMBL" id="JBHTBZ010000013">
    <property type="protein sequence ID" value="MFC7459835.1"/>
    <property type="molecule type" value="Genomic_DNA"/>
</dbReference>
<feature type="transmembrane region" description="Helical" evidence="1">
    <location>
        <begin position="202"/>
        <end position="222"/>
    </location>
</feature>
<dbReference type="Proteomes" id="UP001596457">
    <property type="component" value="Unassembled WGS sequence"/>
</dbReference>
<dbReference type="Gene3D" id="3.30.70.270">
    <property type="match status" value="1"/>
</dbReference>
<dbReference type="SMART" id="SM00052">
    <property type="entry name" value="EAL"/>
    <property type="match status" value="1"/>
</dbReference>
<dbReference type="SUPFAM" id="SSF55073">
    <property type="entry name" value="Nucleotide cyclase"/>
    <property type="match status" value="1"/>
</dbReference>
<dbReference type="Gene3D" id="3.30.450.20">
    <property type="entry name" value="PAS domain"/>
    <property type="match status" value="1"/>
</dbReference>
<dbReference type="SUPFAM" id="SSF55785">
    <property type="entry name" value="PYP-like sensor domain (PAS domain)"/>
    <property type="match status" value="1"/>
</dbReference>
<reference evidence="6" key="1">
    <citation type="journal article" date="2019" name="Int. J. Syst. Evol. Microbiol.">
        <title>The Global Catalogue of Microorganisms (GCM) 10K type strain sequencing project: providing services to taxonomists for standard genome sequencing and annotation.</title>
        <authorList>
            <consortium name="The Broad Institute Genomics Platform"/>
            <consortium name="The Broad Institute Genome Sequencing Center for Infectious Disease"/>
            <person name="Wu L."/>
            <person name="Ma J."/>
        </authorList>
    </citation>
    <scope>NUCLEOTIDE SEQUENCE [LARGE SCALE GENOMIC DNA]</scope>
    <source>
        <strain evidence="6">CCUG 53903</strain>
    </source>
</reference>
<dbReference type="InterPro" id="IPR011623">
    <property type="entry name" value="7TMR_DISM_rcpt_extracell_dom1"/>
</dbReference>
<dbReference type="Pfam" id="PF00990">
    <property type="entry name" value="GGDEF"/>
    <property type="match status" value="1"/>
</dbReference>
<dbReference type="InterPro" id="IPR035919">
    <property type="entry name" value="EAL_sf"/>
</dbReference>
<feature type="transmembrane region" description="Helical" evidence="1">
    <location>
        <begin position="352"/>
        <end position="377"/>
    </location>
</feature>
<evidence type="ECO:0000259" key="4">
    <source>
        <dbReference type="PROSITE" id="PS50887"/>
    </source>
</evidence>
<feature type="transmembrane region" description="Helical" evidence="1">
    <location>
        <begin position="324"/>
        <end position="345"/>
    </location>
</feature>
<sequence>MLNVTSPAVTSWLSACHQVLDRLLFRLSTYLLPLLMLGLSALALVAWPSHYPSLQGQALSFQVVEDLRGNWTPPDALKALAEVNPPAVAHRDTQLSTRPFWLRLDVAEHDSAIPQSVEFSSRHATEITCWDAQNLTELGHADRGTDTGPLSLLKAGFALALPVDRAVDSAICRALFVGPARIRAQQWDSPVLLRSTQQFHNYAGLLDGGVMILALFVFLTGLINRNTTYVLFSTWLVVNLRMAALSAGWDYQWLGHLVPVNWLQPSRLITVAVYYVTTITLFRTFFEDELNKVGYQQLMRLAQWTCLPLLMLSATLSYASFLPLIWVSTAFNIIVLVFFLGRILWLTRSRVAMWYAASITITLFASLYEVISAALGIKGLIDSVNSVTAALSSSLMAALAIAAQMKQEHEQRLEIQAELQHTYEAMPIGLFTLDMQGRFMSANPALLQMLGEQVLEPGHNDWYRQFRQGAWTHLHQQLHQQKTVELEVEGLRQDDNARPRRYMVRAALARDKIEGSLQDVTEKSLAIENLRFLAHNDPLTKVLNRRGVEMALDAALSGAREGRPLALAYLDLDRFKLINDLFGHNAGDEVLQQVCTRVNTLLSEPMRLGRVGGDEFVIVMPDTRVKLARLICQGVVATIGGTPYRVGERAFHVRGSVGLIEVGPGTSIKDAVATADRACREAKAGHSDGLVVFEKNARAFLDHEAEMRLVERLSAQADLSGLFVEMQPIMSLRKPRASLNFEVLLRMQDENGNRIPTDRLIAAGENSGRMGVIDRWVLDHTLQWLQTHQASLGATQFVCMNLSGASLNDERFVDDVFEALEQNIEIARHICLEITESVALHDLQNTRRFIDRVRQYGAKVALDDFGAGYTSFSYLKDLPGDLLKIDGSFIVNMNQHPANIAIVEAIVNLAQNLGMKTIAEWAEDAETVQTLAEIGVDYVQGFVVARPQAPAAILGVRSSADFIPAEGEMATVLDALEKLGTTPDLFLGTSVDQVH</sequence>
<dbReference type="CDD" id="cd01948">
    <property type="entry name" value="EAL"/>
    <property type="match status" value="1"/>
</dbReference>
<dbReference type="PROSITE" id="PS50887">
    <property type="entry name" value="GGDEF"/>
    <property type="match status" value="1"/>
</dbReference>
<dbReference type="InterPro" id="IPR043128">
    <property type="entry name" value="Rev_trsase/Diguanyl_cyclase"/>
</dbReference>
<dbReference type="InterPro" id="IPR000160">
    <property type="entry name" value="GGDEF_dom"/>
</dbReference>
<name>A0ABW2S8L0_9BURK</name>
<evidence type="ECO:0000259" key="3">
    <source>
        <dbReference type="PROSITE" id="PS50883"/>
    </source>
</evidence>
<dbReference type="SUPFAM" id="SSF141868">
    <property type="entry name" value="EAL domain-like"/>
    <property type="match status" value="1"/>
</dbReference>